<sequence>MPFIQLVFPVLLFAFSGRPTIILDDSSIQGRSYTKVFSAAIAHTLSNIHVAGTASLYVCPHSKHYGLNIHLTPDKFNHTVTAQLQRLCHNFTDSVFVSRCPYAPLLVHVTAQPNETKDGHPTLPEKKGETTPNGAISSFVHLAKTKVLETIDRGRKMIGRNPTVLTMTDAVLFTSSADPNNTAYCGVLACQPPS</sequence>
<gene>
    <name evidence="2" type="ORF">BLNAU_19725</name>
</gene>
<protein>
    <submittedName>
        <fullName evidence="2">Uncharacterized protein</fullName>
    </submittedName>
</protein>
<evidence type="ECO:0000313" key="3">
    <source>
        <dbReference type="Proteomes" id="UP001281761"/>
    </source>
</evidence>
<keyword evidence="3" id="KW-1185">Reference proteome</keyword>
<keyword evidence="1" id="KW-0732">Signal</keyword>
<comment type="caution">
    <text evidence="2">The sequence shown here is derived from an EMBL/GenBank/DDBJ whole genome shotgun (WGS) entry which is preliminary data.</text>
</comment>
<dbReference type="EMBL" id="JARBJD010000264">
    <property type="protein sequence ID" value="KAK2945336.1"/>
    <property type="molecule type" value="Genomic_DNA"/>
</dbReference>
<feature type="signal peptide" evidence="1">
    <location>
        <begin position="1"/>
        <end position="17"/>
    </location>
</feature>
<dbReference type="Proteomes" id="UP001281761">
    <property type="component" value="Unassembled WGS sequence"/>
</dbReference>
<name>A0ABQ9X0N4_9EUKA</name>
<reference evidence="2 3" key="1">
    <citation type="journal article" date="2022" name="bioRxiv">
        <title>Genomics of Preaxostyla Flagellates Illuminates Evolutionary Transitions and the Path Towards Mitochondrial Loss.</title>
        <authorList>
            <person name="Novak L.V.F."/>
            <person name="Treitli S.C."/>
            <person name="Pyrih J."/>
            <person name="Halakuc P."/>
            <person name="Pipaliya S.V."/>
            <person name="Vacek V."/>
            <person name="Brzon O."/>
            <person name="Soukal P."/>
            <person name="Eme L."/>
            <person name="Dacks J.B."/>
            <person name="Karnkowska A."/>
            <person name="Elias M."/>
            <person name="Hampl V."/>
        </authorList>
    </citation>
    <scope>NUCLEOTIDE SEQUENCE [LARGE SCALE GENOMIC DNA]</scope>
    <source>
        <strain evidence="2">NAU3</strain>
        <tissue evidence="2">Gut</tissue>
    </source>
</reference>
<organism evidence="2 3">
    <name type="scientific">Blattamonas nauphoetae</name>
    <dbReference type="NCBI Taxonomy" id="2049346"/>
    <lineage>
        <taxon>Eukaryota</taxon>
        <taxon>Metamonada</taxon>
        <taxon>Preaxostyla</taxon>
        <taxon>Oxymonadida</taxon>
        <taxon>Blattamonas</taxon>
    </lineage>
</organism>
<proteinExistence type="predicted"/>
<evidence type="ECO:0000256" key="1">
    <source>
        <dbReference type="SAM" id="SignalP"/>
    </source>
</evidence>
<accession>A0ABQ9X0N4</accession>
<feature type="chain" id="PRO_5047206443" evidence="1">
    <location>
        <begin position="18"/>
        <end position="194"/>
    </location>
</feature>
<evidence type="ECO:0000313" key="2">
    <source>
        <dbReference type="EMBL" id="KAK2945336.1"/>
    </source>
</evidence>